<reference evidence="1" key="2">
    <citation type="journal article" date="2021" name="World Allergy Organ. J.">
        <title>Chromosome-level assembly of Dermatophagoides farinae genome and transcriptome reveals two novel allergens Der f 37 and Der f 39.</title>
        <authorList>
            <person name="Chen J."/>
            <person name="Cai Z."/>
            <person name="Fan D."/>
            <person name="Hu J."/>
            <person name="Hou Y."/>
            <person name="He Y."/>
            <person name="Zhang Z."/>
            <person name="Zhao Z."/>
            <person name="Gao P."/>
            <person name="Hu W."/>
            <person name="Sun J."/>
            <person name="Li J."/>
            <person name="Ji K."/>
        </authorList>
    </citation>
    <scope>NUCLEOTIDE SEQUENCE</scope>
    <source>
        <strain evidence="1">JKM2019</strain>
    </source>
</reference>
<dbReference type="AlphaFoldDB" id="A0A9D4NYU3"/>
<dbReference type="EMBL" id="SDOV01000005">
    <property type="protein sequence ID" value="KAH7640863.1"/>
    <property type="molecule type" value="Genomic_DNA"/>
</dbReference>
<protein>
    <submittedName>
        <fullName evidence="1">Uncharacterized protein</fullName>
    </submittedName>
</protein>
<sequence length="229" mass="26629">MEELNISEKIELYKLLVANGFESIDEERLAQSPLADYGVEKIEKILNNYRKSTDSAGCLGDSISNLLNLKQHYKCEFFNTTFADIMMMKAKSFDDNDNDNEYAHVYRFIAQLLRGQLADLSELNEKSMNIMLTLIREMQLLVNSFDSNRLLVSESDEQQQQENVKEKQTLETLKSMFKFQRISEFMNPLNISAETNDRLLQLLLDAERQTTRINEKNIKIIIIIIIIIN</sequence>
<name>A0A9D4NYU3_DERFA</name>
<dbReference type="Proteomes" id="UP000828236">
    <property type="component" value="Unassembled WGS sequence"/>
</dbReference>
<reference evidence="1" key="1">
    <citation type="submission" date="2020-06" db="EMBL/GenBank/DDBJ databases">
        <authorList>
            <person name="Ji K."/>
            <person name="Li J."/>
        </authorList>
    </citation>
    <scope>NUCLEOTIDE SEQUENCE</scope>
    <source>
        <strain evidence="1">JKM2019</strain>
        <tissue evidence="1">Whole body</tissue>
    </source>
</reference>
<evidence type="ECO:0000313" key="1">
    <source>
        <dbReference type="EMBL" id="KAH7640863.1"/>
    </source>
</evidence>
<comment type="caution">
    <text evidence="1">The sequence shown here is derived from an EMBL/GenBank/DDBJ whole genome shotgun (WGS) entry which is preliminary data.</text>
</comment>
<accession>A0A9D4NYU3</accession>
<gene>
    <name evidence="1" type="ORF">HUG17_8332</name>
</gene>
<proteinExistence type="predicted"/>
<organism evidence="1">
    <name type="scientific">Dermatophagoides farinae</name>
    <name type="common">American house dust mite</name>
    <dbReference type="NCBI Taxonomy" id="6954"/>
    <lineage>
        <taxon>Eukaryota</taxon>
        <taxon>Metazoa</taxon>
        <taxon>Ecdysozoa</taxon>
        <taxon>Arthropoda</taxon>
        <taxon>Chelicerata</taxon>
        <taxon>Arachnida</taxon>
        <taxon>Acari</taxon>
        <taxon>Acariformes</taxon>
        <taxon>Sarcoptiformes</taxon>
        <taxon>Astigmata</taxon>
        <taxon>Psoroptidia</taxon>
        <taxon>Analgoidea</taxon>
        <taxon>Pyroglyphidae</taxon>
        <taxon>Dermatophagoidinae</taxon>
        <taxon>Dermatophagoides</taxon>
    </lineage>
</organism>